<dbReference type="Pfam" id="PF23281">
    <property type="entry name" value="DAAF9_N"/>
    <property type="match status" value="1"/>
</dbReference>
<feature type="domain" description="DAAF9 pita-bread-like" evidence="3">
    <location>
        <begin position="220"/>
        <end position="312"/>
    </location>
</feature>
<sequence length="987" mass="111777">MKICCACSCLRLRQVQALLRDEGNTAPDGILCSLGIDSRYNEGCSELASYLFFDLYKHNQEQIPEDFPEEVLDDVIILIKAESVHLYCNPVNYSYLLPYVSHWRNLHLHCMTETEYEDEEAAEEFKISSFVSMVEDCTCIGIPYSSHSHMQKFDVFMLEKWPIVQAFALEGIGAGGFFTMKYKLIDVSEQLWQIYARLDPVSLDCLLNEVKWTVLPNYPPFRTYYSHGLISSNITDNSKSRQPFVLFGSHSSKEDLDSHCFTFPSEGHQIRNTGPHGGPAKHMLLQCVAPKGPLACARTYFFGSTHVPYLGKFTVFELCLYHCVMVLYDLPQASMVVHDIPDLQWGGDDLGSVVFSESFLESSIYIEDRGEICLLQPHLLLFCFLVIMEENGTCLGTPLTTKDSSQVFSSSLLSTPEEGKLVFFSEGLLFISSHYGTITISKNHIKTIKVYDGDSLSTAAVLFIDYESSLLPHLPFHLHSPDHCLAITLMPKTKGYKSFYSLVYTHRHDHPDLFFPAVALFLSQQSVLMRVCVVISRFLKHFAVSSSVCEESVCSDHLTALFPNAHHKPAPSESEQKVVLSIISGLPGSYKESLCDFLVDVNQECGRWEVYSPAMDMEDLCVPHLQRFLSSLVDTQSEMHFNTPRVLLLTPGCTDVLDVVQAIVSHADPRVQSRVSVGTVTACVNPLASFMEHRLLFPKLLEQCSQGVVNNVVFTGLTTDQKHPLLKHMQQLIRSANPKAAFILAERGAVTRTEDMRLILSDRGFSQPQMIRSRYLLYPGWWEGRFVSGCGSVSMSQHYLQFSRPLEKTLFLQHCKGLKSSLRCSPFTGNIYHISGKVLFSDSNRLMEVSCNSVSGSVNLSPDQGSTYSRKTTDSCYLLFHGVGITQEGLKDWLRQCAKQKVTKKVKKTKRTLTPQEIRNIHVKKHLEPLPPGYFYNGHQFVSFFGEKQNFHPLMDQFIEEYIQEANKEIDRFNREVDLYAHTDLFE</sequence>
<accession>A0AAR2IVB1</accession>
<feature type="domain" description="DAAF9 PH" evidence="5">
    <location>
        <begin position="387"/>
        <end position="506"/>
    </location>
</feature>
<evidence type="ECO:0000259" key="4">
    <source>
        <dbReference type="Pfam" id="PF25204"/>
    </source>
</evidence>
<evidence type="ECO:0000259" key="3">
    <source>
        <dbReference type="Pfam" id="PF25203"/>
    </source>
</evidence>
<dbReference type="PANTHER" id="PTHR33664">
    <property type="entry name" value="RCG26366"/>
    <property type="match status" value="1"/>
</dbReference>
<dbReference type="AlphaFoldDB" id="A0AAR2IVB1"/>
<name>A0AAR2IVB1_PYGNA</name>
<dbReference type="InterPro" id="IPR057478">
    <property type="entry name" value="DAAF9_2"/>
</dbReference>
<dbReference type="Ensembl" id="ENSPNAT00000076679.1">
    <property type="protein sequence ID" value="ENSPNAP00000041536.1"/>
    <property type="gene ID" value="ENSPNAG00000016454.2"/>
</dbReference>
<feature type="domain" description="DAAF9" evidence="4">
    <location>
        <begin position="580"/>
        <end position="781"/>
    </location>
</feature>
<dbReference type="InterPro" id="IPR058843">
    <property type="entry name" value="PH_DAAF9"/>
</dbReference>
<feature type="domain" description="DAAF9 CobW C-like" evidence="2">
    <location>
        <begin position="797"/>
        <end position="864"/>
    </location>
</feature>
<reference evidence="6" key="3">
    <citation type="submission" date="2025-09" db="UniProtKB">
        <authorList>
            <consortium name="Ensembl"/>
        </authorList>
    </citation>
    <scope>IDENTIFICATION</scope>
</reference>
<dbReference type="GeneTree" id="ENSGT00390000003692"/>
<reference evidence="6 7" key="1">
    <citation type="submission" date="2020-10" db="EMBL/GenBank/DDBJ databases">
        <title>Pygocentrus nattereri (red-bellied piranha) genome, fPygNat1, primary haplotype.</title>
        <authorList>
            <person name="Myers G."/>
            <person name="Meyer A."/>
            <person name="Karagic N."/>
            <person name="Pippel M."/>
            <person name="Winkler S."/>
            <person name="Tracey A."/>
            <person name="Wood J."/>
            <person name="Formenti G."/>
            <person name="Howe K."/>
            <person name="Fedrigo O."/>
            <person name="Jarvis E.D."/>
        </authorList>
    </citation>
    <scope>NUCLEOTIDE SEQUENCE [LARGE SCALE GENOMIC DNA]</scope>
</reference>
<organism evidence="6 7">
    <name type="scientific">Pygocentrus nattereri</name>
    <name type="common">Red-bellied piranha</name>
    <dbReference type="NCBI Taxonomy" id="42514"/>
    <lineage>
        <taxon>Eukaryota</taxon>
        <taxon>Metazoa</taxon>
        <taxon>Chordata</taxon>
        <taxon>Craniata</taxon>
        <taxon>Vertebrata</taxon>
        <taxon>Euteleostomi</taxon>
        <taxon>Actinopterygii</taxon>
        <taxon>Neopterygii</taxon>
        <taxon>Teleostei</taxon>
        <taxon>Ostariophysi</taxon>
        <taxon>Characiformes</taxon>
        <taxon>Characoidei</taxon>
        <taxon>Pygocentrus</taxon>
    </lineage>
</organism>
<dbReference type="InterPro" id="IPR056414">
    <property type="entry name" value="DAAF9_CobW_C"/>
</dbReference>
<evidence type="ECO:0000313" key="6">
    <source>
        <dbReference type="Ensembl" id="ENSPNAP00000041536.1"/>
    </source>
</evidence>
<dbReference type="Pfam" id="PF23319">
    <property type="entry name" value="CobW_C_DAAF9"/>
    <property type="match status" value="1"/>
</dbReference>
<keyword evidence="7" id="KW-1185">Reference proteome</keyword>
<evidence type="ECO:0000259" key="5">
    <source>
        <dbReference type="Pfam" id="PF26246"/>
    </source>
</evidence>
<dbReference type="Proteomes" id="UP001501920">
    <property type="component" value="Chromosome 5"/>
</dbReference>
<dbReference type="Pfam" id="PF26246">
    <property type="entry name" value="PH_DAAF9"/>
    <property type="match status" value="1"/>
</dbReference>
<dbReference type="PANTHER" id="PTHR33664:SF1">
    <property type="entry name" value="DYNEIN AXONEMAL ASSEMBLY FACTOR 9"/>
    <property type="match status" value="1"/>
</dbReference>
<dbReference type="InterPro" id="IPR056498">
    <property type="entry name" value="DAAF9_N"/>
</dbReference>
<dbReference type="Pfam" id="PF25204">
    <property type="entry name" value="DAAF9_2"/>
    <property type="match status" value="1"/>
</dbReference>
<evidence type="ECO:0000259" key="1">
    <source>
        <dbReference type="Pfam" id="PF23281"/>
    </source>
</evidence>
<dbReference type="CDD" id="cd22936">
    <property type="entry name" value="shulin_C20orf194-like"/>
    <property type="match status" value="1"/>
</dbReference>
<feature type="domain" description="DAAF9 N-terminal" evidence="1">
    <location>
        <begin position="5"/>
        <end position="195"/>
    </location>
</feature>
<evidence type="ECO:0000313" key="7">
    <source>
        <dbReference type="Proteomes" id="UP001501920"/>
    </source>
</evidence>
<dbReference type="InterPro" id="IPR058844">
    <property type="entry name" value="PB_DAAF9"/>
</dbReference>
<dbReference type="InterPro" id="IPR040342">
    <property type="entry name" value="DNAAF9"/>
</dbReference>
<protein>
    <submittedName>
        <fullName evidence="6">Uncharacterized protein</fullName>
    </submittedName>
</protein>
<dbReference type="Pfam" id="PF25203">
    <property type="entry name" value="PB_DAAF9"/>
    <property type="match status" value="2"/>
</dbReference>
<evidence type="ECO:0000259" key="2">
    <source>
        <dbReference type="Pfam" id="PF23319"/>
    </source>
</evidence>
<feature type="domain" description="DAAF9 pita-bread-like" evidence="3">
    <location>
        <begin position="328"/>
        <end position="369"/>
    </location>
</feature>
<reference evidence="6" key="2">
    <citation type="submission" date="2025-08" db="UniProtKB">
        <authorList>
            <consortium name="Ensembl"/>
        </authorList>
    </citation>
    <scope>IDENTIFICATION</scope>
</reference>
<proteinExistence type="predicted"/>